<dbReference type="Proteomes" id="UP001500954">
    <property type="component" value="Unassembled WGS sequence"/>
</dbReference>
<sequence length="103" mass="11606">MPKLPSYRITDLAEAISPDCKKPIVGIRPGEKIHEEMIAPADAFCTYDLGNFYVILPPNPNWEVEEFVKIYKAKKVNTGFSYNSGENTIWETVESLKALVSKV</sequence>
<gene>
    <name evidence="2" type="ORF">GCM10022395_15610</name>
</gene>
<evidence type="ECO:0000313" key="2">
    <source>
        <dbReference type="EMBL" id="GAA3566124.1"/>
    </source>
</evidence>
<evidence type="ECO:0000259" key="1">
    <source>
        <dbReference type="Pfam" id="PF02719"/>
    </source>
</evidence>
<feature type="domain" description="Polysaccharide biosynthesis protein CapD-like" evidence="1">
    <location>
        <begin position="5"/>
        <end position="55"/>
    </location>
</feature>
<dbReference type="EMBL" id="BAABCY010000036">
    <property type="protein sequence ID" value="GAA3566124.1"/>
    <property type="molecule type" value="Genomic_DNA"/>
</dbReference>
<accession>A0ABP6XER2</accession>
<protein>
    <recommendedName>
        <fullName evidence="1">Polysaccharide biosynthesis protein CapD-like domain-containing protein</fullName>
    </recommendedName>
</protein>
<reference evidence="3" key="1">
    <citation type="journal article" date="2019" name="Int. J. Syst. Evol. Microbiol.">
        <title>The Global Catalogue of Microorganisms (GCM) 10K type strain sequencing project: providing services to taxonomists for standard genome sequencing and annotation.</title>
        <authorList>
            <consortium name="The Broad Institute Genomics Platform"/>
            <consortium name="The Broad Institute Genome Sequencing Center for Infectious Disease"/>
            <person name="Wu L."/>
            <person name="Ma J."/>
        </authorList>
    </citation>
    <scope>NUCLEOTIDE SEQUENCE [LARGE SCALE GENOMIC DNA]</scope>
    <source>
        <strain evidence="3">JCM 17111</strain>
    </source>
</reference>
<comment type="caution">
    <text evidence="2">The sequence shown here is derived from an EMBL/GenBank/DDBJ whole genome shotgun (WGS) entry which is preliminary data.</text>
</comment>
<keyword evidence="3" id="KW-1185">Reference proteome</keyword>
<dbReference type="Pfam" id="PF02719">
    <property type="entry name" value="Polysacc_synt_2"/>
    <property type="match status" value="1"/>
</dbReference>
<name>A0ABP6XER2_9FLAO</name>
<evidence type="ECO:0000313" key="3">
    <source>
        <dbReference type="Proteomes" id="UP001500954"/>
    </source>
</evidence>
<dbReference type="InterPro" id="IPR003869">
    <property type="entry name" value="Polysac_CapD-like"/>
</dbReference>
<proteinExistence type="predicted"/>
<organism evidence="2 3">
    <name type="scientific">Snuella lapsa</name>
    <dbReference type="NCBI Taxonomy" id="870481"/>
    <lineage>
        <taxon>Bacteria</taxon>
        <taxon>Pseudomonadati</taxon>
        <taxon>Bacteroidota</taxon>
        <taxon>Flavobacteriia</taxon>
        <taxon>Flavobacteriales</taxon>
        <taxon>Flavobacteriaceae</taxon>
        <taxon>Snuella</taxon>
    </lineage>
</organism>
<dbReference type="Gene3D" id="3.40.50.720">
    <property type="entry name" value="NAD(P)-binding Rossmann-like Domain"/>
    <property type="match status" value="1"/>
</dbReference>